<proteinExistence type="predicted"/>
<reference evidence="1 2" key="1">
    <citation type="journal article" date="2016" name="Environ. Microbiol.">
        <title>Genomic diversification of marine cyanophages into stable ecotypes.</title>
        <authorList>
            <person name="Marston M.F."/>
            <person name="Martiny J.B."/>
        </authorList>
    </citation>
    <scope>NUCLEOTIDE SEQUENCE [LARGE SCALE GENOMIC DNA]</scope>
    <source>
        <strain evidence="1">Np_20_0711</strain>
    </source>
</reference>
<name>A0A1D7SEG1_9CAUD</name>
<evidence type="ECO:0000313" key="1">
    <source>
        <dbReference type="EMBL" id="AOO12049.1"/>
    </source>
</evidence>
<sequence length="235" mass="26959">MKYKREWIGEEKEEYKERKSKCPVNSLVAPLIGSITKCPAVKATMGSGYILRAPADFKIHTNGDGETLLPTARDIHQRYTYIVTHEKEITDWLLSPALREKTVKTVVKVNTPWRLICPDDDIVFMVTPVPFTSESRFSAVQGILDPKTAYEVNVQLYWHVMEGDVVIKAGTPLCQYIPISRKALTSEIECYDATQYDHKMEDEIYYAGIHTYMEESTGTEKMLRISKIMNKYYGN</sequence>
<accession>A0A1D7SEG1</accession>
<dbReference type="EMBL" id="KX349293">
    <property type="protein sequence ID" value="AOO12049.1"/>
    <property type="molecule type" value="Genomic_DNA"/>
</dbReference>
<protein>
    <submittedName>
        <fullName evidence="1">Uncharacterized protein</fullName>
    </submittedName>
</protein>
<organism evidence="1 2">
    <name type="scientific">Cyanophage S-RIM44</name>
    <dbReference type="NCBI Taxonomy" id="1278485"/>
    <lineage>
        <taxon>Viruses</taxon>
        <taxon>Duplodnaviria</taxon>
        <taxon>Heunggongvirae</taxon>
        <taxon>Uroviricota</taxon>
        <taxon>Caudoviricetes</taxon>
        <taxon>Pantevenvirales</taxon>
        <taxon>Kyanoviridae</taxon>
        <taxon>Vellamovirus</taxon>
        <taxon>Vellamovirus rhodeisland44</taxon>
    </lineage>
</organism>
<evidence type="ECO:0000313" key="2">
    <source>
        <dbReference type="Proteomes" id="UP000226130"/>
    </source>
</evidence>
<dbReference type="Proteomes" id="UP000226130">
    <property type="component" value="Segment"/>
</dbReference>
<gene>
    <name evidence="1" type="ORF">Np200711_103</name>
</gene>